<reference evidence="1" key="1">
    <citation type="submission" date="2021-01" db="EMBL/GenBank/DDBJ databases">
        <authorList>
            <person name="Corre E."/>
            <person name="Pelletier E."/>
            <person name="Niang G."/>
            <person name="Scheremetjew M."/>
            <person name="Finn R."/>
            <person name="Kale V."/>
            <person name="Holt S."/>
            <person name="Cochrane G."/>
            <person name="Meng A."/>
            <person name="Brown T."/>
            <person name="Cohen L."/>
        </authorList>
    </citation>
    <scope>NUCLEOTIDE SEQUENCE</scope>
    <source>
        <strain evidence="1">NIES-381</strain>
    </source>
</reference>
<dbReference type="AlphaFoldDB" id="A0A7S1IIK2"/>
<organism evidence="1">
    <name type="scientific">Eutreptiella gymnastica</name>
    <dbReference type="NCBI Taxonomy" id="73025"/>
    <lineage>
        <taxon>Eukaryota</taxon>
        <taxon>Discoba</taxon>
        <taxon>Euglenozoa</taxon>
        <taxon>Euglenida</taxon>
        <taxon>Spirocuta</taxon>
        <taxon>Euglenophyceae</taxon>
        <taxon>Eutreptiales</taxon>
        <taxon>Eutreptiaceae</taxon>
        <taxon>Eutreptiella</taxon>
    </lineage>
</organism>
<dbReference type="EMBL" id="HBGA01065396">
    <property type="protein sequence ID" value="CAD9013223.1"/>
    <property type="molecule type" value="Transcribed_RNA"/>
</dbReference>
<gene>
    <name evidence="1" type="ORF">EGYM00392_LOCUS24325</name>
</gene>
<protein>
    <submittedName>
        <fullName evidence="1">Uncharacterized protein</fullName>
    </submittedName>
</protein>
<proteinExistence type="predicted"/>
<accession>A0A7S1IIK2</accession>
<evidence type="ECO:0000313" key="1">
    <source>
        <dbReference type="EMBL" id="CAD9013223.1"/>
    </source>
</evidence>
<sequence length="121" mass="13129">MAGTMTLPVKYFCGHKASKNSSQVLGLQTSPTKVTCMCLQTVLLLKQNEAVEFLFLGADIQDCSLWHKDNKRVAVLSQHPTTTITPTTVPKVAPRQPPPIVGNSSAEVCIKALVSIVYTFV</sequence>
<name>A0A7S1IIK2_9EUGL</name>